<dbReference type="InterPro" id="IPR017972">
    <property type="entry name" value="Cyt_P450_CS"/>
</dbReference>
<dbReference type="InParanoid" id="B9T235"/>
<evidence type="ECO:0000256" key="7">
    <source>
        <dbReference type="ARBA" id="ARBA00023033"/>
    </source>
</evidence>
<name>B9T235_RICCO</name>
<keyword evidence="4 8" id="KW-0479">Metal-binding</keyword>
<evidence type="ECO:0000256" key="2">
    <source>
        <dbReference type="ARBA" id="ARBA00010617"/>
    </source>
</evidence>
<evidence type="ECO:0000256" key="1">
    <source>
        <dbReference type="ARBA" id="ARBA00001971"/>
    </source>
</evidence>
<evidence type="ECO:0000256" key="4">
    <source>
        <dbReference type="ARBA" id="ARBA00022723"/>
    </source>
</evidence>
<keyword evidence="10" id="KW-1133">Transmembrane helix</keyword>
<dbReference type="AlphaFoldDB" id="B9T235"/>
<keyword evidence="5 9" id="KW-0560">Oxidoreductase</keyword>
<keyword evidence="10" id="KW-0812">Transmembrane</keyword>
<dbReference type="PRINTS" id="PR00463">
    <property type="entry name" value="EP450I"/>
</dbReference>
<evidence type="ECO:0000313" key="11">
    <source>
        <dbReference type="EMBL" id="EEF30088.1"/>
    </source>
</evidence>
<dbReference type="FunFam" id="1.10.630.10:FF:000043">
    <property type="entry name" value="Cytochrome P450 99A2"/>
    <property type="match status" value="1"/>
</dbReference>
<keyword evidence="12" id="KW-1185">Reference proteome</keyword>
<dbReference type="STRING" id="3988.B9T235"/>
<dbReference type="PANTHER" id="PTHR47955:SF8">
    <property type="entry name" value="CYTOCHROME P450 71D11-LIKE"/>
    <property type="match status" value="1"/>
</dbReference>
<keyword evidence="6 8" id="KW-0408">Iron</keyword>
<sequence length="504" mass="57123">MEQQILSFPVLLSFFLFIFMVLKIRKKYNKNISPPPGPWKLPILGNIHQLISPLPHHRLRDLAKIYGPVMSIKLGEVSAVVISSAEAAKEVLRTQDVSFADRPLGLSAKMVLYNGNDVVFGSYGEQWRQLRKICILELLSAKRVQSFKSLREAEVSNFIRFLYSKAGKPVNLTRKLFALTNTIMARTSVGKQCENQEVLLTVIDRIFEVSGGFTVADVFPSFTLLHLITGIKSRLERLHQDTDQILEDIINEHRACKAVSKNGDQNEADNLLDVLLDLQEDGNLRVPLTNDSIKGTILDMFAGGSDTTSKTAEWAVSELMFNPKAMKKAQEEVRRVFGQKGIVDESGFHELKFLKLVIKETLRLHPALPLIPRECMNKSKINGYNIDPKTKVLINVWAIGRDSNIWPEAEKFYPERFLDSSIDYKGTSYEFIPFGAGKRICPGMMLGTTNLELFLAQLLYHFDWQFPDGVTPETFDMTEAFSGSINRKYDLNLIPIPFHPLRVE</sequence>
<dbReference type="GO" id="GO:0004497">
    <property type="term" value="F:monooxygenase activity"/>
    <property type="evidence" value="ECO:0007669"/>
    <property type="project" value="UniProtKB-KW"/>
</dbReference>
<gene>
    <name evidence="11" type="ORF">RCOM_0997240</name>
</gene>
<comment type="similarity">
    <text evidence="2 9">Belongs to the cytochrome P450 family.</text>
</comment>
<protein>
    <submittedName>
        <fullName evidence="11">Cytochrome P450, putative</fullName>
        <ecNumber evidence="11">1.14.13.68</ecNumber>
    </submittedName>
</protein>
<evidence type="ECO:0000313" key="12">
    <source>
        <dbReference type="Proteomes" id="UP000008311"/>
    </source>
</evidence>
<organism evidence="11 12">
    <name type="scientific">Ricinus communis</name>
    <name type="common">Castor bean</name>
    <dbReference type="NCBI Taxonomy" id="3988"/>
    <lineage>
        <taxon>Eukaryota</taxon>
        <taxon>Viridiplantae</taxon>
        <taxon>Streptophyta</taxon>
        <taxon>Embryophyta</taxon>
        <taxon>Tracheophyta</taxon>
        <taxon>Spermatophyta</taxon>
        <taxon>Magnoliopsida</taxon>
        <taxon>eudicotyledons</taxon>
        <taxon>Gunneridae</taxon>
        <taxon>Pentapetalae</taxon>
        <taxon>rosids</taxon>
        <taxon>fabids</taxon>
        <taxon>Malpighiales</taxon>
        <taxon>Euphorbiaceae</taxon>
        <taxon>Acalyphoideae</taxon>
        <taxon>Acalypheae</taxon>
        <taxon>Ricinus</taxon>
    </lineage>
</organism>
<accession>B9T235</accession>
<dbReference type="GO" id="GO:0016705">
    <property type="term" value="F:oxidoreductase activity, acting on paired donors, with incorporation or reduction of molecular oxygen"/>
    <property type="evidence" value="ECO:0007669"/>
    <property type="project" value="InterPro"/>
</dbReference>
<dbReference type="CDD" id="cd11072">
    <property type="entry name" value="CYP71-like"/>
    <property type="match status" value="1"/>
</dbReference>
<dbReference type="eggNOG" id="KOG0156">
    <property type="taxonomic scope" value="Eukaryota"/>
</dbReference>
<dbReference type="EMBL" id="EQ974368">
    <property type="protein sequence ID" value="EEF30088.1"/>
    <property type="molecule type" value="Genomic_DNA"/>
</dbReference>
<keyword evidence="10" id="KW-0472">Membrane</keyword>
<evidence type="ECO:0000256" key="5">
    <source>
        <dbReference type="ARBA" id="ARBA00023002"/>
    </source>
</evidence>
<dbReference type="PRINTS" id="PR00385">
    <property type="entry name" value="P450"/>
</dbReference>
<dbReference type="PANTHER" id="PTHR47955">
    <property type="entry name" value="CYTOCHROME P450 FAMILY 71 PROTEIN"/>
    <property type="match status" value="1"/>
</dbReference>
<proteinExistence type="inferred from homology"/>
<dbReference type="GO" id="GO:0020037">
    <property type="term" value="F:heme binding"/>
    <property type="evidence" value="ECO:0007669"/>
    <property type="project" value="InterPro"/>
</dbReference>
<dbReference type="InterPro" id="IPR002401">
    <property type="entry name" value="Cyt_P450_E_grp-I"/>
</dbReference>
<dbReference type="GO" id="GO:0005506">
    <property type="term" value="F:iron ion binding"/>
    <property type="evidence" value="ECO:0007669"/>
    <property type="project" value="InterPro"/>
</dbReference>
<dbReference type="PROSITE" id="PS00086">
    <property type="entry name" value="CYTOCHROME_P450"/>
    <property type="match status" value="1"/>
</dbReference>
<dbReference type="SUPFAM" id="SSF48264">
    <property type="entry name" value="Cytochrome P450"/>
    <property type="match status" value="1"/>
</dbReference>
<keyword evidence="7 9" id="KW-0503">Monooxygenase</keyword>
<reference evidence="12" key="1">
    <citation type="journal article" date="2010" name="Nat. Biotechnol.">
        <title>Draft genome sequence of the oilseed species Ricinus communis.</title>
        <authorList>
            <person name="Chan A.P."/>
            <person name="Crabtree J."/>
            <person name="Zhao Q."/>
            <person name="Lorenzi H."/>
            <person name="Orvis J."/>
            <person name="Puiu D."/>
            <person name="Melake-Berhan A."/>
            <person name="Jones K.M."/>
            <person name="Redman J."/>
            <person name="Chen G."/>
            <person name="Cahoon E.B."/>
            <person name="Gedil M."/>
            <person name="Stanke M."/>
            <person name="Haas B.J."/>
            <person name="Wortman J.R."/>
            <person name="Fraser-Liggett C.M."/>
            <person name="Ravel J."/>
            <person name="Rabinowicz P.D."/>
        </authorList>
    </citation>
    <scope>NUCLEOTIDE SEQUENCE [LARGE SCALE GENOMIC DNA]</scope>
    <source>
        <strain evidence="12">cv. Hale</strain>
    </source>
</reference>
<evidence type="ECO:0000256" key="10">
    <source>
        <dbReference type="SAM" id="Phobius"/>
    </source>
</evidence>
<feature type="binding site" description="axial binding residue" evidence="8">
    <location>
        <position position="441"/>
    </location>
    <ligand>
        <name>heme</name>
        <dbReference type="ChEBI" id="CHEBI:30413"/>
    </ligand>
    <ligandPart>
        <name>Fe</name>
        <dbReference type="ChEBI" id="CHEBI:18248"/>
    </ligandPart>
</feature>
<dbReference type="InterPro" id="IPR036396">
    <property type="entry name" value="Cyt_P450_sf"/>
</dbReference>
<dbReference type="OrthoDB" id="848790at2759"/>
<dbReference type="Pfam" id="PF00067">
    <property type="entry name" value="p450"/>
    <property type="match status" value="1"/>
</dbReference>
<feature type="transmembrane region" description="Helical" evidence="10">
    <location>
        <begin position="6"/>
        <end position="24"/>
    </location>
</feature>
<comment type="cofactor">
    <cofactor evidence="1 8">
        <name>heme</name>
        <dbReference type="ChEBI" id="CHEBI:30413"/>
    </cofactor>
</comment>
<evidence type="ECO:0000256" key="3">
    <source>
        <dbReference type="ARBA" id="ARBA00022617"/>
    </source>
</evidence>
<dbReference type="KEGG" id="rcu:8268257"/>
<evidence type="ECO:0000256" key="9">
    <source>
        <dbReference type="RuleBase" id="RU000461"/>
    </source>
</evidence>
<keyword evidence="3 8" id="KW-0349">Heme</keyword>
<evidence type="ECO:0000256" key="6">
    <source>
        <dbReference type="ARBA" id="ARBA00023004"/>
    </source>
</evidence>
<dbReference type="Proteomes" id="UP000008311">
    <property type="component" value="Unassembled WGS sequence"/>
</dbReference>
<evidence type="ECO:0000256" key="8">
    <source>
        <dbReference type="PIRSR" id="PIRSR602401-1"/>
    </source>
</evidence>
<dbReference type="GO" id="GO:0016491">
    <property type="term" value="F:oxidoreductase activity"/>
    <property type="evidence" value="ECO:0000318"/>
    <property type="project" value="GO_Central"/>
</dbReference>
<dbReference type="InterPro" id="IPR001128">
    <property type="entry name" value="Cyt_P450"/>
</dbReference>
<dbReference type="Gene3D" id="1.10.630.10">
    <property type="entry name" value="Cytochrome P450"/>
    <property type="match status" value="1"/>
</dbReference>
<dbReference type="EC" id="1.14.13.68" evidence="11"/>